<dbReference type="AlphaFoldDB" id="A0A7D9JTI1"/>
<reference evidence="3" key="1">
    <citation type="submission" date="2020-04" db="EMBL/GenBank/DDBJ databases">
        <authorList>
            <person name="Alioto T."/>
            <person name="Alioto T."/>
            <person name="Gomez Garrido J."/>
        </authorList>
    </citation>
    <scope>NUCLEOTIDE SEQUENCE</scope>
    <source>
        <strain evidence="3">A484AB</strain>
    </source>
</reference>
<dbReference type="Proteomes" id="UP001152795">
    <property type="component" value="Unassembled WGS sequence"/>
</dbReference>
<evidence type="ECO:0000256" key="2">
    <source>
        <dbReference type="SAM" id="MobiDB-lite"/>
    </source>
</evidence>
<evidence type="ECO:0000256" key="1">
    <source>
        <dbReference type="SAM" id="Coils"/>
    </source>
</evidence>
<evidence type="ECO:0000313" key="4">
    <source>
        <dbReference type="Proteomes" id="UP001152795"/>
    </source>
</evidence>
<name>A0A7D9JTI1_PARCT</name>
<proteinExistence type="predicted"/>
<comment type="caution">
    <text evidence="3">The sequence shown here is derived from an EMBL/GenBank/DDBJ whole genome shotgun (WGS) entry which is preliminary data.</text>
</comment>
<organism evidence="3 4">
    <name type="scientific">Paramuricea clavata</name>
    <name type="common">Red gorgonian</name>
    <name type="synonym">Violescent sea-whip</name>
    <dbReference type="NCBI Taxonomy" id="317549"/>
    <lineage>
        <taxon>Eukaryota</taxon>
        <taxon>Metazoa</taxon>
        <taxon>Cnidaria</taxon>
        <taxon>Anthozoa</taxon>
        <taxon>Octocorallia</taxon>
        <taxon>Malacalcyonacea</taxon>
        <taxon>Plexauridae</taxon>
        <taxon>Paramuricea</taxon>
    </lineage>
</organism>
<dbReference type="Gene3D" id="3.30.70.1820">
    <property type="entry name" value="L1 transposable element, RRM domain"/>
    <property type="match status" value="1"/>
</dbReference>
<feature type="compositionally biased region" description="Polar residues" evidence="2">
    <location>
        <begin position="1"/>
        <end position="18"/>
    </location>
</feature>
<keyword evidence="1" id="KW-0175">Coiled coil</keyword>
<keyword evidence="4" id="KW-1185">Reference proteome</keyword>
<sequence length="206" mass="23973">MATSFKRSAKTLNNSVHSTPKKPAQKQAKMQESREVNLEEIWTVISSVNEKLSKLDKLDTIETRLNNIDDEINTLKHSLSYQHDTAAEIQESQKEQDKKITKLEEKITEIELEKVRMNSEIVDIKARSMRNNLMLFSLPEETNETPEKSMEKVYEIVENKHGIHDARRTMPIERAHRMGRNRFCPVHLDVDQGRLWQNSCASRTKS</sequence>
<protein>
    <submittedName>
        <fullName evidence="3">Uncharacterized protein</fullName>
    </submittedName>
</protein>
<feature type="coiled-coil region" evidence="1">
    <location>
        <begin position="58"/>
        <end position="120"/>
    </location>
</feature>
<dbReference type="EMBL" id="CACRXK020021797">
    <property type="protein sequence ID" value="CAB4036210.1"/>
    <property type="molecule type" value="Genomic_DNA"/>
</dbReference>
<accession>A0A7D9JTI1</accession>
<gene>
    <name evidence="3" type="ORF">PACLA_8A039143</name>
</gene>
<feature type="region of interest" description="Disordered" evidence="2">
    <location>
        <begin position="1"/>
        <end position="32"/>
    </location>
</feature>
<evidence type="ECO:0000313" key="3">
    <source>
        <dbReference type="EMBL" id="CAB4036210.1"/>
    </source>
</evidence>